<sequence>MGRIKGKSKPISNSLGEYQIEFDGEFKHIIGKLMIKKKAKQNYRIIDNE</sequence>
<accession>A0ABT6G5K9</accession>
<evidence type="ECO:0000313" key="1">
    <source>
        <dbReference type="EMBL" id="MDG4717327.1"/>
    </source>
</evidence>
<organism evidence="1 2">
    <name type="scientific">Winogradskyella marincola</name>
    <dbReference type="NCBI Taxonomy" id="3037795"/>
    <lineage>
        <taxon>Bacteria</taxon>
        <taxon>Pseudomonadati</taxon>
        <taxon>Bacteroidota</taxon>
        <taxon>Flavobacteriia</taxon>
        <taxon>Flavobacteriales</taxon>
        <taxon>Flavobacteriaceae</taxon>
        <taxon>Winogradskyella</taxon>
    </lineage>
</organism>
<dbReference type="Proteomes" id="UP001529085">
    <property type="component" value="Unassembled WGS sequence"/>
</dbReference>
<protein>
    <submittedName>
        <fullName evidence="1">Uncharacterized protein</fullName>
    </submittedName>
</protein>
<dbReference type="EMBL" id="JARSBN010000013">
    <property type="protein sequence ID" value="MDG4717327.1"/>
    <property type="molecule type" value="Genomic_DNA"/>
</dbReference>
<comment type="caution">
    <text evidence="1">The sequence shown here is derived from an EMBL/GenBank/DDBJ whole genome shotgun (WGS) entry which is preliminary data.</text>
</comment>
<keyword evidence="2" id="KW-1185">Reference proteome</keyword>
<name>A0ABT6G5K9_9FLAO</name>
<reference evidence="1 2" key="1">
    <citation type="submission" date="2023-03" db="EMBL/GenBank/DDBJ databases">
        <title>Strain YYF002 represents a novel species in the genus Winogradskyella isolated from seawater.</title>
        <authorList>
            <person name="Fu Z.-Y."/>
        </authorList>
    </citation>
    <scope>NUCLEOTIDE SEQUENCE [LARGE SCALE GENOMIC DNA]</scope>
    <source>
        <strain evidence="1 2">YYF002</strain>
    </source>
</reference>
<evidence type="ECO:0000313" key="2">
    <source>
        <dbReference type="Proteomes" id="UP001529085"/>
    </source>
</evidence>
<proteinExistence type="predicted"/>
<gene>
    <name evidence="1" type="ORF">P7122_15670</name>
</gene>